<proteinExistence type="inferred from homology"/>
<dbReference type="PANTHER" id="PTHR28047">
    <property type="entry name" value="PROTEIN DCG1"/>
    <property type="match status" value="1"/>
</dbReference>
<name>A0ABT3U4F9_9ACTN</name>
<comment type="caution">
    <text evidence="3">The sequence shown here is derived from an EMBL/GenBank/DDBJ whole genome shotgun (WGS) entry which is preliminary data.</text>
</comment>
<accession>A0ABT3U4F9</accession>
<gene>
    <name evidence="3" type="ORF">OFY01_31615</name>
</gene>
<dbReference type="InterPro" id="IPR053714">
    <property type="entry name" value="Iso_Racemase_Enz_sf"/>
</dbReference>
<evidence type="ECO:0000256" key="1">
    <source>
        <dbReference type="ARBA" id="ARBA00038414"/>
    </source>
</evidence>
<reference evidence="3" key="1">
    <citation type="submission" date="2022-10" db="EMBL/GenBank/DDBJ databases">
        <title>Streptomyces beihaiensis sp. nov., a chitin degrading actinobacterium, isolated from shrimp pond soil.</title>
        <authorList>
            <person name="Xie J."/>
            <person name="Shen N."/>
        </authorList>
    </citation>
    <scope>NUCLEOTIDE SEQUENCE</scope>
    <source>
        <strain evidence="3">GXMU-J5</strain>
    </source>
</reference>
<feature type="region of interest" description="Disordered" evidence="2">
    <location>
        <begin position="235"/>
        <end position="273"/>
    </location>
</feature>
<sequence length="273" mass="28127">MLVTNCNTTRAMTEEIVAGARAAATPGTAVTGLTPAWGVESAEGWLDSYLSAAAVLDALRTYDGEPYDAVVMAGFGEHGREGARELLDVPVVDITEAAAHLACLLGRRYGVVTTLGRSRGQIEDSLLTAGVAAHCVGVTGTGLGVLELDDPGRVEKAFVAAARTVLDAGAEVLVLGCAGMTGLERAVSQRLGVPVVDGVAAAVRLAESLVGLGLRTSRAGGYARPVYKARTWGSATAVPNAPHPHPHRQPQSQPALSPPPAIAADRPDRRTAR</sequence>
<dbReference type="InterPro" id="IPR052186">
    <property type="entry name" value="Hydantoin_racemase-like"/>
</dbReference>
<dbReference type="PANTHER" id="PTHR28047:SF5">
    <property type="entry name" value="PROTEIN DCG1"/>
    <property type="match status" value="1"/>
</dbReference>
<dbReference type="EMBL" id="JAPHNL010000336">
    <property type="protein sequence ID" value="MCX3064220.1"/>
    <property type="molecule type" value="Genomic_DNA"/>
</dbReference>
<keyword evidence="4" id="KW-1185">Reference proteome</keyword>
<dbReference type="RefSeq" id="WP_266605818.1">
    <property type="nucleotide sequence ID" value="NZ_JAPHNL010000336.1"/>
</dbReference>
<evidence type="ECO:0000313" key="3">
    <source>
        <dbReference type="EMBL" id="MCX3064220.1"/>
    </source>
</evidence>
<organism evidence="3 4">
    <name type="scientific">Streptomyces beihaiensis</name>
    <dbReference type="NCBI Taxonomy" id="2984495"/>
    <lineage>
        <taxon>Bacteria</taxon>
        <taxon>Bacillati</taxon>
        <taxon>Actinomycetota</taxon>
        <taxon>Actinomycetes</taxon>
        <taxon>Kitasatosporales</taxon>
        <taxon>Streptomycetaceae</taxon>
        <taxon>Streptomyces</taxon>
    </lineage>
</organism>
<dbReference type="Pfam" id="PF01177">
    <property type="entry name" value="Asp_Glu_race"/>
    <property type="match status" value="1"/>
</dbReference>
<dbReference type="InterPro" id="IPR015942">
    <property type="entry name" value="Asp/Glu/hydantoin_racemase"/>
</dbReference>
<comment type="similarity">
    <text evidence="1">Belongs to the HyuE racemase family.</text>
</comment>
<evidence type="ECO:0000256" key="2">
    <source>
        <dbReference type="SAM" id="MobiDB-lite"/>
    </source>
</evidence>
<dbReference type="Proteomes" id="UP001163064">
    <property type="component" value="Unassembled WGS sequence"/>
</dbReference>
<evidence type="ECO:0000313" key="4">
    <source>
        <dbReference type="Proteomes" id="UP001163064"/>
    </source>
</evidence>
<dbReference type="Gene3D" id="3.40.50.12500">
    <property type="match status" value="1"/>
</dbReference>
<protein>
    <submittedName>
        <fullName evidence="3">Aspartate/glutamate racemase family protein</fullName>
    </submittedName>
</protein>